<dbReference type="EMBL" id="HBFA01022585">
    <property type="protein sequence ID" value="CAD8672761.1"/>
    <property type="molecule type" value="Transcribed_RNA"/>
</dbReference>
<feature type="compositionally biased region" description="Low complexity" evidence="5">
    <location>
        <begin position="39"/>
        <end position="50"/>
    </location>
</feature>
<dbReference type="GO" id="GO:0006511">
    <property type="term" value="P:ubiquitin-dependent protein catabolic process"/>
    <property type="evidence" value="ECO:0007669"/>
    <property type="project" value="TreeGrafter"/>
</dbReference>
<evidence type="ECO:0000256" key="4">
    <source>
        <dbReference type="PROSITE-ProRule" id="PRU00175"/>
    </source>
</evidence>
<protein>
    <recommendedName>
        <fullName evidence="6">RING-type domain-containing protein</fullName>
    </recommendedName>
</protein>
<sequence length="415" mass="44014">MDDPLQERVERAISRAQGATQNLRTHWPTPTDLDAGLRPSPTSSSSLPVSEDYGGSVSTSQTSPDALSGSCPPLESRSTSYLRLDSEACPHAESSCSERTGRPAGGTDSSLPRQLSPSPDARPCSHGSGNSGDASPCACRGCGSPIDTPVTPSIAERATTSGGEPDMGATALRTRVITRTTAAMVAEREGVIGELALLQRQQCDTVRELLRLRVEQLQLRIQQLSALSTLLDSERMLLLAAPQQLSTVQRVIDLLTASLTELLAEPPINDTDAMQCSHAAAVAQLSASMSAIDSRADEIATMARALLEVLHASPQRLRVQRVEAAGAAPAGASEEQIGTLPTSVCVEHQLPAGDRCPICLCVFQCGDTVRELQCKHYHHRACLDPWLRIKNCCSLCKAVAIEDPPVTAEVEPSAA</sequence>
<evidence type="ECO:0000313" key="7">
    <source>
        <dbReference type="EMBL" id="CAD8672761.1"/>
    </source>
</evidence>
<dbReference type="PANTHER" id="PTHR45931">
    <property type="entry name" value="SI:CH211-59O9.10"/>
    <property type="match status" value="1"/>
</dbReference>
<dbReference type="PROSITE" id="PS50089">
    <property type="entry name" value="ZF_RING_2"/>
    <property type="match status" value="1"/>
</dbReference>
<feature type="region of interest" description="Disordered" evidence="5">
    <location>
        <begin position="1"/>
        <end position="77"/>
    </location>
</feature>
<dbReference type="SUPFAM" id="SSF57850">
    <property type="entry name" value="RING/U-box"/>
    <property type="match status" value="1"/>
</dbReference>
<evidence type="ECO:0000256" key="5">
    <source>
        <dbReference type="SAM" id="MobiDB-lite"/>
    </source>
</evidence>
<dbReference type="AlphaFoldDB" id="A0A7S0RBV5"/>
<name>A0A7S0RBV5_9CHLO</name>
<dbReference type="InterPro" id="IPR013083">
    <property type="entry name" value="Znf_RING/FYVE/PHD"/>
</dbReference>
<dbReference type="Gene3D" id="3.30.40.10">
    <property type="entry name" value="Zinc/RING finger domain, C3HC4 (zinc finger)"/>
    <property type="match status" value="1"/>
</dbReference>
<feature type="region of interest" description="Disordered" evidence="5">
    <location>
        <begin position="149"/>
        <end position="169"/>
    </location>
</feature>
<proteinExistence type="predicted"/>
<dbReference type="GO" id="GO:0005634">
    <property type="term" value="C:nucleus"/>
    <property type="evidence" value="ECO:0007669"/>
    <property type="project" value="TreeGrafter"/>
</dbReference>
<feature type="compositionally biased region" description="Polar residues" evidence="5">
    <location>
        <begin position="107"/>
        <end position="117"/>
    </location>
</feature>
<dbReference type="InterPro" id="IPR051834">
    <property type="entry name" value="RING_finger_E3_ligase"/>
</dbReference>
<dbReference type="GO" id="GO:0061630">
    <property type="term" value="F:ubiquitin protein ligase activity"/>
    <property type="evidence" value="ECO:0007669"/>
    <property type="project" value="TreeGrafter"/>
</dbReference>
<evidence type="ECO:0000256" key="1">
    <source>
        <dbReference type="ARBA" id="ARBA00022723"/>
    </source>
</evidence>
<keyword evidence="1" id="KW-0479">Metal-binding</keyword>
<dbReference type="Pfam" id="PF13639">
    <property type="entry name" value="zf-RING_2"/>
    <property type="match status" value="1"/>
</dbReference>
<evidence type="ECO:0000256" key="3">
    <source>
        <dbReference type="ARBA" id="ARBA00022833"/>
    </source>
</evidence>
<evidence type="ECO:0000259" key="6">
    <source>
        <dbReference type="PROSITE" id="PS50089"/>
    </source>
</evidence>
<accession>A0A7S0RBV5</accession>
<dbReference type="PANTHER" id="PTHR45931:SF3">
    <property type="entry name" value="RING ZINC FINGER-CONTAINING PROTEIN"/>
    <property type="match status" value="1"/>
</dbReference>
<feature type="domain" description="RING-type" evidence="6">
    <location>
        <begin position="356"/>
        <end position="397"/>
    </location>
</feature>
<keyword evidence="3" id="KW-0862">Zinc</keyword>
<feature type="region of interest" description="Disordered" evidence="5">
    <location>
        <begin position="92"/>
        <end position="130"/>
    </location>
</feature>
<feature type="compositionally biased region" description="Polar residues" evidence="5">
    <location>
        <begin position="56"/>
        <end position="65"/>
    </location>
</feature>
<reference evidence="7" key="1">
    <citation type="submission" date="2021-01" db="EMBL/GenBank/DDBJ databases">
        <authorList>
            <person name="Corre E."/>
            <person name="Pelletier E."/>
            <person name="Niang G."/>
            <person name="Scheremetjew M."/>
            <person name="Finn R."/>
            <person name="Kale V."/>
            <person name="Holt S."/>
            <person name="Cochrane G."/>
            <person name="Meng A."/>
            <person name="Brown T."/>
            <person name="Cohen L."/>
        </authorList>
    </citation>
    <scope>NUCLEOTIDE SEQUENCE</scope>
    <source>
        <strain evidence="7">CCMP722</strain>
    </source>
</reference>
<dbReference type="GO" id="GO:0008270">
    <property type="term" value="F:zinc ion binding"/>
    <property type="evidence" value="ECO:0007669"/>
    <property type="project" value="UniProtKB-KW"/>
</dbReference>
<feature type="compositionally biased region" description="Basic and acidic residues" evidence="5">
    <location>
        <begin position="1"/>
        <end position="13"/>
    </location>
</feature>
<keyword evidence="2 4" id="KW-0863">Zinc-finger</keyword>
<organism evidence="7">
    <name type="scientific">Pyramimonas obovata</name>
    <dbReference type="NCBI Taxonomy" id="1411642"/>
    <lineage>
        <taxon>Eukaryota</taxon>
        <taxon>Viridiplantae</taxon>
        <taxon>Chlorophyta</taxon>
        <taxon>Pyramimonadophyceae</taxon>
        <taxon>Pyramimonadales</taxon>
        <taxon>Pyramimonadaceae</taxon>
        <taxon>Pyramimonas</taxon>
        <taxon>Pyramimonas incertae sedis</taxon>
    </lineage>
</organism>
<dbReference type="InterPro" id="IPR001841">
    <property type="entry name" value="Znf_RING"/>
</dbReference>
<gene>
    <name evidence="7" type="ORF">POBO1169_LOCUS11473</name>
</gene>
<evidence type="ECO:0000256" key="2">
    <source>
        <dbReference type="ARBA" id="ARBA00022771"/>
    </source>
</evidence>